<protein>
    <submittedName>
        <fullName evidence="1">Ras-related protein RABA1c</fullName>
    </submittedName>
</protein>
<evidence type="ECO:0000313" key="1">
    <source>
        <dbReference type="EMBL" id="KAI7982599.1"/>
    </source>
</evidence>
<dbReference type="EMBL" id="CM045768">
    <property type="protein sequence ID" value="KAI7982599.1"/>
    <property type="molecule type" value="Genomic_DNA"/>
</dbReference>
<gene>
    <name evidence="1" type="ORF">LOK49_LG15G00762</name>
</gene>
<organism evidence="1 2">
    <name type="scientific">Camellia lanceoleosa</name>
    <dbReference type="NCBI Taxonomy" id="1840588"/>
    <lineage>
        <taxon>Eukaryota</taxon>
        <taxon>Viridiplantae</taxon>
        <taxon>Streptophyta</taxon>
        <taxon>Embryophyta</taxon>
        <taxon>Tracheophyta</taxon>
        <taxon>Spermatophyta</taxon>
        <taxon>Magnoliopsida</taxon>
        <taxon>eudicotyledons</taxon>
        <taxon>Gunneridae</taxon>
        <taxon>Pentapetalae</taxon>
        <taxon>asterids</taxon>
        <taxon>Ericales</taxon>
        <taxon>Theaceae</taxon>
        <taxon>Camellia</taxon>
    </lineage>
</organism>
<name>A0ACC0F1T1_9ERIC</name>
<keyword evidence="2" id="KW-1185">Reference proteome</keyword>
<dbReference type="Proteomes" id="UP001060215">
    <property type="component" value="Chromosome 11"/>
</dbReference>
<sequence length="94" mass="10891">METERSRSLKSKSTIDVEFVSRRLNVDGKVIKARISDTTASQESNCSSRKGDERPFNRSQLDYEHGYLCFHQFHPLEANDVVKALKKRLQHKNP</sequence>
<proteinExistence type="predicted"/>
<comment type="caution">
    <text evidence="1">The sequence shown here is derived from an EMBL/GenBank/DDBJ whole genome shotgun (WGS) entry which is preliminary data.</text>
</comment>
<reference evidence="1 2" key="1">
    <citation type="journal article" date="2022" name="Plant J.">
        <title>Chromosome-level genome of Camellia lanceoleosa provides a valuable resource for understanding genome evolution and self-incompatibility.</title>
        <authorList>
            <person name="Gong W."/>
            <person name="Xiao S."/>
            <person name="Wang L."/>
            <person name="Liao Z."/>
            <person name="Chang Y."/>
            <person name="Mo W."/>
            <person name="Hu G."/>
            <person name="Li W."/>
            <person name="Zhao G."/>
            <person name="Zhu H."/>
            <person name="Hu X."/>
            <person name="Ji K."/>
            <person name="Xiang X."/>
            <person name="Song Q."/>
            <person name="Yuan D."/>
            <person name="Jin S."/>
            <person name="Zhang L."/>
        </authorList>
    </citation>
    <scope>NUCLEOTIDE SEQUENCE [LARGE SCALE GENOMIC DNA]</scope>
    <source>
        <strain evidence="1">SQ_2022a</strain>
    </source>
</reference>
<evidence type="ECO:0000313" key="2">
    <source>
        <dbReference type="Proteomes" id="UP001060215"/>
    </source>
</evidence>
<accession>A0ACC0F1T1</accession>